<dbReference type="GO" id="GO:0004672">
    <property type="term" value="F:protein kinase activity"/>
    <property type="evidence" value="ECO:0007669"/>
    <property type="project" value="InterPro"/>
</dbReference>
<proteinExistence type="predicted"/>
<dbReference type="PROSITE" id="PS50011">
    <property type="entry name" value="PROTEIN_KINASE_DOM"/>
    <property type="match status" value="1"/>
</dbReference>
<dbReference type="GeneID" id="35606026"/>
<dbReference type="AlphaFoldDB" id="A0A2D3VGW2"/>
<accession>A0A2D3VGW2</accession>
<dbReference type="OrthoDB" id="310217at2759"/>
<evidence type="ECO:0000313" key="2">
    <source>
        <dbReference type="EMBL" id="CZT25265.1"/>
    </source>
</evidence>
<gene>
    <name evidence="2" type="ORF">RCC_10992</name>
</gene>
<feature type="domain" description="Protein kinase" evidence="1">
    <location>
        <begin position="184"/>
        <end position="340"/>
    </location>
</feature>
<protein>
    <recommendedName>
        <fullName evidence="1">Protein kinase domain-containing protein</fullName>
    </recommendedName>
</protein>
<dbReference type="EMBL" id="FJUY01000026">
    <property type="protein sequence ID" value="CZT25265.1"/>
    <property type="molecule type" value="Genomic_DNA"/>
</dbReference>
<reference evidence="2 3" key="1">
    <citation type="submission" date="2016-03" db="EMBL/GenBank/DDBJ databases">
        <authorList>
            <person name="Ploux O."/>
        </authorList>
    </citation>
    <scope>NUCLEOTIDE SEQUENCE [LARGE SCALE GENOMIC DNA]</scope>
    <source>
        <strain evidence="2 3">URUG2</strain>
    </source>
</reference>
<dbReference type="GO" id="GO:0005524">
    <property type="term" value="F:ATP binding"/>
    <property type="evidence" value="ECO:0007669"/>
    <property type="project" value="InterPro"/>
</dbReference>
<dbReference type="RefSeq" id="XP_023631988.1">
    <property type="nucleotide sequence ID" value="XM_023776220.1"/>
</dbReference>
<dbReference type="Proteomes" id="UP000225277">
    <property type="component" value="Unassembled WGS sequence"/>
</dbReference>
<sequence length="340" mass="38328">MAQNGAALWRRLELDAWANIKTADRGPRPDQRIADSWAAIASRPVKRNALVASILELQAVQADIINNPLSDEMRVADDAAVVDQWLADARAALPLRTRLADLGTEIYEQIQDMFSQKECVDTEDYLAQMSIDEDKIVDTLKARIATIEKRRAALNDDDDDTSMDGASSDEEENRMSFGRLSSQWFDQGSAGSGGNDKYIQTFVKVVAGKIVDRVIIKEETEDWGEQSLWDSTTIPGRNLRTEIASMLRVRGGNGSDKIVELRNWRTNDSAGTARNRPTKYRLYLEYCGFGDLNKLRSSPPAFIPEPYMWKIFEDLVIACTLLDRESIIHRDFKMENGECP</sequence>
<dbReference type="InterPro" id="IPR000719">
    <property type="entry name" value="Prot_kinase_dom"/>
</dbReference>
<dbReference type="SUPFAM" id="SSF56112">
    <property type="entry name" value="Protein kinase-like (PK-like)"/>
    <property type="match status" value="1"/>
</dbReference>
<evidence type="ECO:0000259" key="1">
    <source>
        <dbReference type="PROSITE" id="PS50011"/>
    </source>
</evidence>
<evidence type="ECO:0000313" key="3">
    <source>
        <dbReference type="Proteomes" id="UP000225277"/>
    </source>
</evidence>
<keyword evidence="3" id="KW-1185">Reference proteome</keyword>
<organism evidence="2 3">
    <name type="scientific">Ramularia collo-cygni</name>
    <dbReference type="NCBI Taxonomy" id="112498"/>
    <lineage>
        <taxon>Eukaryota</taxon>
        <taxon>Fungi</taxon>
        <taxon>Dikarya</taxon>
        <taxon>Ascomycota</taxon>
        <taxon>Pezizomycotina</taxon>
        <taxon>Dothideomycetes</taxon>
        <taxon>Dothideomycetidae</taxon>
        <taxon>Mycosphaerellales</taxon>
        <taxon>Mycosphaerellaceae</taxon>
        <taxon>Ramularia</taxon>
    </lineage>
</organism>
<dbReference type="InterPro" id="IPR011009">
    <property type="entry name" value="Kinase-like_dom_sf"/>
</dbReference>
<name>A0A2D3VGW2_9PEZI</name>
<dbReference type="Gene3D" id="1.10.510.10">
    <property type="entry name" value="Transferase(Phosphotransferase) domain 1"/>
    <property type="match status" value="1"/>
</dbReference>